<organism evidence="1 2">
    <name type="scientific">Xylanibacter ruminicola</name>
    <name type="common">Prevotella ruminicola</name>
    <dbReference type="NCBI Taxonomy" id="839"/>
    <lineage>
        <taxon>Bacteria</taxon>
        <taxon>Pseudomonadati</taxon>
        <taxon>Bacteroidota</taxon>
        <taxon>Bacteroidia</taxon>
        <taxon>Bacteroidales</taxon>
        <taxon>Prevotellaceae</taxon>
        <taxon>Xylanibacter</taxon>
    </lineage>
</organism>
<gene>
    <name evidence="1" type="ORF">SAMN05216462_0572</name>
</gene>
<sequence length="73" mass="8194">MLRGCLLSAIHPYAGIIQIRLEGIISAYTRRHPLIIGCKGNDIFYNSHTFMAYFYVLPVGKDGFLIKKLPVPA</sequence>
<evidence type="ECO:0000313" key="2">
    <source>
        <dbReference type="Proteomes" id="UP000182257"/>
    </source>
</evidence>
<dbReference type="AlphaFoldDB" id="A0A1H3YCB5"/>
<reference evidence="1 2" key="1">
    <citation type="submission" date="2016-10" db="EMBL/GenBank/DDBJ databases">
        <authorList>
            <person name="de Groot N.N."/>
        </authorList>
    </citation>
    <scope>NUCLEOTIDE SEQUENCE [LARGE SCALE GENOMIC DNA]</scope>
    <source>
        <strain evidence="1 2">D31d</strain>
    </source>
</reference>
<name>A0A1H3YCB5_XYLRU</name>
<proteinExistence type="predicted"/>
<protein>
    <submittedName>
        <fullName evidence="1">Uncharacterized protein</fullName>
    </submittedName>
</protein>
<dbReference type="EMBL" id="FNRF01000001">
    <property type="protein sequence ID" value="SEA08582.1"/>
    <property type="molecule type" value="Genomic_DNA"/>
</dbReference>
<accession>A0A1H3YCB5</accession>
<dbReference type="Proteomes" id="UP000182257">
    <property type="component" value="Unassembled WGS sequence"/>
</dbReference>
<evidence type="ECO:0000313" key="1">
    <source>
        <dbReference type="EMBL" id="SEA08582.1"/>
    </source>
</evidence>